<evidence type="ECO:0000313" key="10">
    <source>
        <dbReference type="Proteomes" id="UP000694941"/>
    </source>
</evidence>
<keyword evidence="3 8" id="KW-0812">Transmembrane</keyword>
<dbReference type="RefSeq" id="XP_022257877.1">
    <property type="nucleotide sequence ID" value="XM_022402169.1"/>
</dbReference>
<sequence>MEKIFFRNFSDWGKSQNKLWEFAWGFHVYFTGSLFGLLALYSFLSILRLRRIEKLFCNGYFISISLIIFVMGIIRALYLLFNPYNTQGFYSPVMNYFILNSGFLCVTSAFAVLCLALIQVTEIKVLPKRVQNSCFLAGILFFQFTVCILTDILHGLGLAKKLLLLGRQISELLWAMTLTAGYFYSFRKLHTSAVRKEGKMVRAALTRLHIEGAQLPRRLPKSNLCLAVRLTTVTAVFNALLVALHMFGIIYVYDVFRTEKPELWTWWGYQLGCRLLELLICLTISFVVTLPMRHFEPDQQKCYSFFFQDSPSTVACCCSSENEEVESEIFPFCFANYQGEPNVAFSTSPLEGARPLNHTSSLPTILTYTIESENFTRAPVPSDKLQRQTNPSAPTLLYPDMSKQTASQPYRNNSDAEPKKLMVPQRKPMEREFNSVLYLDQGFIRFRTAAHTEQHLDISEDELSEEKSSYDENDSTKANAGSSIHTLCKDDFVQTSLSPFFRAGFYHSRFKRMSRWSLDTTDNSVELSPEQLSNVTLKTGHSNSVLDFVSRKQGSTCSSESAANSFNVAFFPSHSVGVSANVSQTLFAEINDETTFSNNFADPMGRSVSPVASSVQRHHEFQLNLDLPYTRDVEHVNVACGTEDITPDSAIYLDLQLTQENLGLDKKYFPLETSLRKSPFSQSLTDISKLKTLIILPDECSKTKKNSVEFLGQVKDSNGYELSEAEMLSPATDFVLCGIQPLGQLRRSKSAKETPFIENRDFFTPLSVVKDSHVISIKNLQQGDSGLLKDSVGNLVQVHQACQTEPTTVQENCVITRKQIKREHCKCPIFDKDEILV</sequence>
<dbReference type="PANTHER" id="PTHR35578">
    <property type="entry name" value="PROLINE-RICH TRANSMEMBRANE PROTEIN 4-RELATED"/>
    <property type="match status" value="1"/>
</dbReference>
<dbReference type="InterPro" id="IPR059081">
    <property type="entry name" value="PRRT3-4"/>
</dbReference>
<proteinExistence type="predicted"/>
<comment type="subcellular location">
    <subcellularLocation>
        <location evidence="1">Membrane</location>
        <topology evidence="1">Multi-pass membrane protein</topology>
    </subcellularLocation>
</comment>
<accession>A0ABM1TPS1</accession>
<reference evidence="11" key="1">
    <citation type="submission" date="2025-08" db="UniProtKB">
        <authorList>
            <consortium name="RefSeq"/>
        </authorList>
    </citation>
    <scope>IDENTIFICATION</scope>
    <source>
        <tissue evidence="11">Muscle</tissue>
    </source>
</reference>
<keyword evidence="5 8" id="KW-1133">Transmembrane helix</keyword>
<feature type="domain" description="Proline-rich transmembrane protein 3/4" evidence="9">
    <location>
        <begin position="11"/>
        <end position="307"/>
    </location>
</feature>
<feature type="transmembrane region" description="Helical" evidence="8">
    <location>
        <begin position="59"/>
        <end position="81"/>
    </location>
</feature>
<feature type="transmembrane region" description="Helical" evidence="8">
    <location>
        <begin position="26"/>
        <end position="47"/>
    </location>
</feature>
<feature type="transmembrane region" description="Helical" evidence="8">
    <location>
        <begin position="226"/>
        <end position="253"/>
    </location>
</feature>
<feature type="compositionally biased region" description="Polar residues" evidence="7">
    <location>
        <begin position="402"/>
        <end position="413"/>
    </location>
</feature>
<feature type="transmembrane region" description="Helical" evidence="8">
    <location>
        <begin position="93"/>
        <end position="118"/>
    </location>
</feature>
<evidence type="ECO:0000256" key="5">
    <source>
        <dbReference type="ARBA" id="ARBA00022989"/>
    </source>
</evidence>
<evidence type="ECO:0000313" key="11">
    <source>
        <dbReference type="RefSeq" id="XP_022257877.1"/>
    </source>
</evidence>
<feature type="transmembrane region" description="Helical" evidence="8">
    <location>
        <begin position="165"/>
        <end position="186"/>
    </location>
</feature>
<dbReference type="Proteomes" id="UP000694941">
    <property type="component" value="Unplaced"/>
</dbReference>
<evidence type="ECO:0000256" key="7">
    <source>
        <dbReference type="SAM" id="MobiDB-lite"/>
    </source>
</evidence>
<dbReference type="PANTHER" id="PTHR35578:SF6">
    <property type="entry name" value="PROLINE-RICH TRANSMEMBRANE PROTEIN 4"/>
    <property type="match status" value="1"/>
</dbReference>
<evidence type="ECO:0000256" key="6">
    <source>
        <dbReference type="ARBA" id="ARBA00023136"/>
    </source>
</evidence>
<evidence type="ECO:0000256" key="2">
    <source>
        <dbReference type="ARBA" id="ARBA00022553"/>
    </source>
</evidence>
<keyword evidence="10" id="KW-1185">Reference proteome</keyword>
<feature type="region of interest" description="Disordered" evidence="7">
    <location>
        <begin position="381"/>
        <end position="418"/>
    </location>
</feature>
<name>A0ABM1TPS1_LIMPO</name>
<evidence type="ECO:0000256" key="1">
    <source>
        <dbReference type="ARBA" id="ARBA00004141"/>
    </source>
</evidence>
<feature type="region of interest" description="Disordered" evidence="7">
    <location>
        <begin position="457"/>
        <end position="478"/>
    </location>
</feature>
<keyword evidence="2" id="KW-0597">Phosphoprotein</keyword>
<dbReference type="Pfam" id="PF25987">
    <property type="entry name" value="PRRT3"/>
    <property type="match status" value="1"/>
</dbReference>
<gene>
    <name evidence="11" type="primary">LOC111089519</name>
</gene>
<dbReference type="InterPro" id="IPR052836">
    <property type="entry name" value="PRRT_domain-containing"/>
</dbReference>
<evidence type="ECO:0000256" key="3">
    <source>
        <dbReference type="ARBA" id="ARBA00022692"/>
    </source>
</evidence>
<dbReference type="GeneID" id="111089519"/>
<protein>
    <submittedName>
        <fullName evidence="11">Uncharacterized protein LOC111089519</fullName>
    </submittedName>
</protein>
<evidence type="ECO:0000256" key="8">
    <source>
        <dbReference type="SAM" id="Phobius"/>
    </source>
</evidence>
<evidence type="ECO:0000256" key="4">
    <source>
        <dbReference type="ARBA" id="ARBA00022729"/>
    </source>
</evidence>
<keyword evidence="6 8" id="KW-0472">Membrane</keyword>
<keyword evidence="4" id="KW-0732">Signal</keyword>
<feature type="transmembrane region" description="Helical" evidence="8">
    <location>
        <begin position="130"/>
        <end position="153"/>
    </location>
</feature>
<evidence type="ECO:0000259" key="9">
    <source>
        <dbReference type="Pfam" id="PF25987"/>
    </source>
</evidence>
<organism evidence="10 11">
    <name type="scientific">Limulus polyphemus</name>
    <name type="common">Atlantic horseshoe crab</name>
    <dbReference type="NCBI Taxonomy" id="6850"/>
    <lineage>
        <taxon>Eukaryota</taxon>
        <taxon>Metazoa</taxon>
        <taxon>Ecdysozoa</taxon>
        <taxon>Arthropoda</taxon>
        <taxon>Chelicerata</taxon>
        <taxon>Merostomata</taxon>
        <taxon>Xiphosura</taxon>
        <taxon>Limulidae</taxon>
        <taxon>Limulus</taxon>
    </lineage>
</organism>